<dbReference type="AlphaFoldDB" id="A0A3B0X6G0"/>
<proteinExistence type="predicted"/>
<dbReference type="InterPro" id="IPR036986">
    <property type="entry name" value="S4_RNA-bd_sf"/>
</dbReference>
<organism evidence="1">
    <name type="scientific">hydrothermal vent metagenome</name>
    <dbReference type="NCBI Taxonomy" id="652676"/>
    <lineage>
        <taxon>unclassified sequences</taxon>
        <taxon>metagenomes</taxon>
        <taxon>ecological metagenomes</taxon>
    </lineage>
</organism>
<name>A0A3B0X6G0_9ZZZZ</name>
<sequence length="69" mass="7894">MELFELDDREYIELNNLLKITGVCESGGAAKMFISKGLVKVDNKVELRKRCKIRTGQMVEFNSEKIKVS</sequence>
<protein>
    <submittedName>
        <fullName evidence="1">Uncharacterized protein</fullName>
    </submittedName>
</protein>
<accession>A0A3B0X6G0</accession>
<dbReference type="SUPFAM" id="SSF55174">
    <property type="entry name" value="Alpha-L RNA-binding motif"/>
    <property type="match status" value="1"/>
</dbReference>
<gene>
    <name evidence="1" type="ORF">MNBD_GAMMA08-2295</name>
</gene>
<dbReference type="GO" id="GO:0003723">
    <property type="term" value="F:RNA binding"/>
    <property type="evidence" value="ECO:0007669"/>
    <property type="project" value="InterPro"/>
</dbReference>
<dbReference type="EMBL" id="UOFH01000012">
    <property type="protein sequence ID" value="VAW58477.1"/>
    <property type="molecule type" value="Genomic_DNA"/>
</dbReference>
<dbReference type="Pfam" id="PF13275">
    <property type="entry name" value="S4_2"/>
    <property type="match status" value="1"/>
</dbReference>
<dbReference type="PROSITE" id="PS50889">
    <property type="entry name" value="S4"/>
    <property type="match status" value="1"/>
</dbReference>
<dbReference type="Gene3D" id="3.10.290.10">
    <property type="entry name" value="RNA-binding S4 domain"/>
    <property type="match status" value="1"/>
</dbReference>
<reference evidence="1" key="1">
    <citation type="submission" date="2018-06" db="EMBL/GenBank/DDBJ databases">
        <authorList>
            <person name="Zhirakovskaya E."/>
        </authorList>
    </citation>
    <scope>NUCLEOTIDE SEQUENCE</scope>
</reference>
<evidence type="ECO:0000313" key="1">
    <source>
        <dbReference type="EMBL" id="VAW58477.1"/>
    </source>
</evidence>